<gene>
    <name evidence="2" type="ORF">V3851_13075</name>
</gene>
<dbReference type="Pfam" id="PF18765">
    <property type="entry name" value="Polbeta"/>
    <property type="match status" value="1"/>
</dbReference>
<comment type="caution">
    <text evidence="2">The sequence shown here is derived from an EMBL/GenBank/DDBJ whole genome shotgun (WGS) entry which is preliminary data.</text>
</comment>
<evidence type="ECO:0000259" key="1">
    <source>
        <dbReference type="Pfam" id="PF18765"/>
    </source>
</evidence>
<dbReference type="SUPFAM" id="SSF81301">
    <property type="entry name" value="Nucleotidyltransferase"/>
    <property type="match status" value="1"/>
</dbReference>
<dbReference type="InterPro" id="IPR043519">
    <property type="entry name" value="NT_sf"/>
</dbReference>
<dbReference type="EC" id="2.7.7.-" evidence="2"/>
<dbReference type="GO" id="GO:0016779">
    <property type="term" value="F:nucleotidyltransferase activity"/>
    <property type="evidence" value="ECO:0007669"/>
    <property type="project" value="UniProtKB-KW"/>
</dbReference>
<organism evidence="2 3">
    <name type="scientific">Paenibacillus haidiansis</name>
    <dbReference type="NCBI Taxonomy" id="1574488"/>
    <lineage>
        <taxon>Bacteria</taxon>
        <taxon>Bacillati</taxon>
        <taxon>Bacillota</taxon>
        <taxon>Bacilli</taxon>
        <taxon>Bacillales</taxon>
        <taxon>Paenibacillaceae</taxon>
        <taxon>Paenibacillus</taxon>
    </lineage>
</organism>
<keyword evidence="3" id="KW-1185">Reference proteome</keyword>
<reference evidence="2 3" key="1">
    <citation type="submission" date="2024-02" db="EMBL/GenBank/DDBJ databases">
        <title>A nitrogen-fixing paenibacillus bacterium.</title>
        <authorList>
            <person name="Zhang W.L."/>
            <person name="Chen S.F."/>
        </authorList>
    </citation>
    <scope>NUCLEOTIDE SEQUENCE [LARGE SCALE GENOMIC DNA]</scope>
    <source>
        <strain evidence="2 3">M1</strain>
    </source>
</reference>
<accession>A0ABU7VV23</accession>
<sequence length="103" mass="11477">MSKPQLSEELEMGLKALLYAHPEIKRLVLFGSRAKGKARNNSDIDLYVDAGEDSLTIREDVADSTGIVPADVIVPEMLDNSPVLREQIEEHGIDLVKYFGYCK</sequence>
<evidence type="ECO:0000313" key="2">
    <source>
        <dbReference type="EMBL" id="MEF2966767.1"/>
    </source>
</evidence>
<dbReference type="Gene3D" id="3.30.460.10">
    <property type="entry name" value="Beta Polymerase, domain 2"/>
    <property type="match status" value="1"/>
</dbReference>
<dbReference type="Proteomes" id="UP001306950">
    <property type="component" value="Unassembled WGS sequence"/>
</dbReference>
<evidence type="ECO:0000313" key="3">
    <source>
        <dbReference type="Proteomes" id="UP001306950"/>
    </source>
</evidence>
<feature type="domain" description="Polymerase beta nucleotidyltransferase" evidence="1">
    <location>
        <begin position="14"/>
        <end position="96"/>
    </location>
</feature>
<keyword evidence="2" id="KW-0548">Nucleotidyltransferase</keyword>
<dbReference type="EMBL" id="JAZHPZ010000005">
    <property type="protein sequence ID" value="MEF2966767.1"/>
    <property type="molecule type" value="Genomic_DNA"/>
</dbReference>
<dbReference type="InterPro" id="IPR041633">
    <property type="entry name" value="Polbeta"/>
</dbReference>
<protein>
    <submittedName>
        <fullName evidence="2">Nucleotidyltransferase domain-containing protein</fullName>
        <ecNumber evidence="2">2.7.7.-</ecNumber>
    </submittedName>
</protein>
<proteinExistence type="predicted"/>
<name>A0ABU7VV23_9BACL</name>
<keyword evidence="2" id="KW-0808">Transferase</keyword>
<dbReference type="RefSeq" id="WP_331846978.1">
    <property type="nucleotide sequence ID" value="NZ_JAZHPZ010000005.1"/>
</dbReference>
<dbReference type="CDD" id="cd05403">
    <property type="entry name" value="NT_KNTase_like"/>
    <property type="match status" value="1"/>
</dbReference>